<dbReference type="KEGG" id="ein:Eint_020860"/>
<reference evidence="1 2" key="2">
    <citation type="journal article" date="2012" name="Proc. Natl. Acad. Sci. U.S.A.">
        <title>Gain and loss of multiple functionally related, horizontally transferred genes in the reduced genomes of two microsporidian parasites.</title>
        <authorList>
            <person name="Pombert J.-F."/>
            <person name="Selman M."/>
            <person name="Burki F."/>
            <person name="Bardell F.T."/>
            <person name="Farinelli L."/>
            <person name="Solter L.F."/>
            <person name="Whitman D.W."/>
            <person name="Weiss L.M."/>
            <person name="Corradi N."/>
            <person name="Keeling P.J."/>
        </authorList>
    </citation>
    <scope>NUCLEOTIDE SEQUENCE [LARGE SCALE GENOMIC DNA]</scope>
    <source>
        <strain evidence="1 2">ATCC 50506</strain>
    </source>
</reference>
<sequence>MKRNYIQELSTKHLVCDYERIKREYLRYKAKNIDTLEYVDDAMLAVYEHAFFFNFTKTKFSKKDLPKEVKPRILKAALEEVKKKYVPNKSTEEKGLVCNLYSITNTLSFQ</sequence>
<dbReference type="RefSeq" id="XP_003072444.1">
    <property type="nucleotide sequence ID" value="XM_003072398.1"/>
</dbReference>
<protein>
    <submittedName>
        <fullName evidence="1">Uncharacterized protein</fullName>
    </submittedName>
</protein>
<proteinExistence type="predicted"/>
<dbReference type="VEuPathDB" id="MicrosporidiaDB:Eint_020860"/>
<dbReference type="Proteomes" id="UP000002313">
    <property type="component" value="Chromosome II"/>
</dbReference>
<gene>
    <name evidence="1" type="ORF">Eint_020860</name>
</gene>
<accession>E0S5U9</accession>
<dbReference type="EMBL" id="CP001943">
    <property type="protein sequence ID" value="ADM11084.1"/>
    <property type="molecule type" value="Genomic_DNA"/>
</dbReference>
<dbReference type="AlphaFoldDB" id="E0S5U9"/>
<reference evidence="1 2" key="1">
    <citation type="journal article" date="2010" name="Nat. Commun.">
        <title>The complete sequence of the smallest known nuclear genome from the microsporidian Encephalitozoon intestinalis.</title>
        <authorList>
            <person name="Corradi N."/>
            <person name="Pombert J.-F."/>
            <person name="Farinelli L."/>
            <person name="Didier E.S."/>
            <person name="Keeling P.J."/>
        </authorList>
    </citation>
    <scope>NUCLEOTIDE SEQUENCE [LARGE SCALE GENOMIC DNA]</scope>
    <source>
        <strain evidence="1 2">ATCC 50506</strain>
    </source>
</reference>
<dbReference type="OrthoDB" id="2188950at2759"/>
<dbReference type="HOGENOM" id="CLU_2183921_0_0_1"/>
<dbReference type="GeneID" id="9698795"/>
<keyword evidence="2" id="KW-1185">Reference proteome</keyword>
<name>E0S5U9_ENCIT</name>
<organism evidence="1 2">
    <name type="scientific">Encephalitozoon intestinalis (strain ATCC 50506)</name>
    <name type="common">Microsporidian parasite</name>
    <name type="synonym">Septata intestinalis</name>
    <dbReference type="NCBI Taxonomy" id="876142"/>
    <lineage>
        <taxon>Eukaryota</taxon>
        <taxon>Fungi</taxon>
        <taxon>Fungi incertae sedis</taxon>
        <taxon>Microsporidia</taxon>
        <taxon>Unikaryonidae</taxon>
        <taxon>Encephalitozoon</taxon>
    </lineage>
</organism>
<evidence type="ECO:0000313" key="1">
    <source>
        <dbReference type="EMBL" id="ADM11084.1"/>
    </source>
</evidence>
<evidence type="ECO:0000313" key="2">
    <source>
        <dbReference type="Proteomes" id="UP000002313"/>
    </source>
</evidence>